<evidence type="ECO:0000313" key="2">
    <source>
        <dbReference type="Proteomes" id="UP000187203"/>
    </source>
</evidence>
<proteinExistence type="predicted"/>
<accession>A0A1R3K275</accession>
<keyword evidence="2" id="KW-1185">Reference proteome</keyword>
<evidence type="ECO:0000313" key="1">
    <source>
        <dbReference type="EMBL" id="OMP01182.1"/>
    </source>
</evidence>
<name>A0A1R3K275_9ROSI</name>
<gene>
    <name evidence="1" type="ORF">COLO4_12082</name>
</gene>
<protein>
    <submittedName>
        <fullName evidence="1">Disease resistance protein RPS2-like protein</fullName>
    </submittedName>
</protein>
<dbReference type="EMBL" id="AWUE01014823">
    <property type="protein sequence ID" value="OMP01182.1"/>
    <property type="molecule type" value="Genomic_DNA"/>
</dbReference>
<dbReference type="AlphaFoldDB" id="A0A1R3K275"/>
<reference evidence="2" key="1">
    <citation type="submission" date="2013-09" db="EMBL/GenBank/DDBJ databases">
        <title>Corchorus olitorius genome sequencing.</title>
        <authorList>
            <person name="Alam M."/>
            <person name="Haque M.S."/>
            <person name="Islam M.S."/>
            <person name="Emdad E.M."/>
            <person name="Islam M.M."/>
            <person name="Ahmed B."/>
            <person name="Halim A."/>
            <person name="Hossen Q.M.M."/>
            <person name="Hossain M.Z."/>
            <person name="Ahmed R."/>
            <person name="Khan M.M."/>
            <person name="Islam R."/>
            <person name="Rashid M.M."/>
            <person name="Khan S.A."/>
            <person name="Rahman M.S."/>
            <person name="Alam M."/>
            <person name="Yahiya A.S."/>
            <person name="Khan M.S."/>
            <person name="Azam M.S."/>
            <person name="Haque T."/>
            <person name="Lashkar M.Z.H."/>
            <person name="Akhand A.I."/>
            <person name="Morshed G."/>
            <person name="Roy S."/>
            <person name="Uddin K.S."/>
            <person name="Rabeya T."/>
            <person name="Hossain A.S."/>
            <person name="Chowdhury A."/>
            <person name="Snigdha A.R."/>
            <person name="Mortoza M.S."/>
            <person name="Matin S.A."/>
            <person name="Hoque S.M.E."/>
            <person name="Islam M.K."/>
            <person name="Roy D.K."/>
            <person name="Haider R."/>
            <person name="Moosa M.M."/>
            <person name="Elias S.M."/>
            <person name="Hasan A.M."/>
            <person name="Jahan S."/>
            <person name="Shafiuddin M."/>
            <person name="Mahmood N."/>
            <person name="Shommy N.S."/>
        </authorList>
    </citation>
    <scope>NUCLEOTIDE SEQUENCE [LARGE SCALE GENOMIC DNA]</scope>
    <source>
        <strain evidence="2">cv. O-4</strain>
    </source>
</reference>
<dbReference type="Proteomes" id="UP000187203">
    <property type="component" value="Unassembled WGS sequence"/>
</dbReference>
<organism evidence="1 2">
    <name type="scientific">Corchorus olitorius</name>
    <dbReference type="NCBI Taxonomy" id="93759"/>
    <lineage>
        <taxon>Eukaryota</taxon>
        <taxon>Viridiplantae</taxon>
        <taxon>Streptophyta</taxon>
        <taxon>Embryophyta</taxon>
        <taxon>Tracheophyta</taxon>
        <taxon>Spermatophyta</taxon>
        <taxon>Magnoliopsida</taxon>
        <taxon>eudicotyledons</taxon>
        <taxon>Gunneridae</taxon>
        <taxon>Pentapetalae</taxon>
        <taxon>rosids</taxon>
        <taxon>malvids</taxon>
        <taxon>Malvales</taxon>
        <taxon>Malvaceae</taxon>
        <taxon>Grewioideae</taxon>
        <taxon>Apeibeae</taxon>
        <taxon>Corchorus</taxon>
    </lineage>
</organism>
<sequence length="63" mass="7461">MALYIRRRNAIQRSCSYVFHYKLYVKLLEDGLKRLCDVRTALQREVDAAKTQRKMISPDGSRK</sequence>
<comment type="caution">
    <text evidence="1">The sequence shown here is derived from an EMBL/GenBank/DDBJ whole genome shotgun (WGS) entry which is preliminary data.</text>
</comment>